<evidence type="ECO:0000259" key="1">
    <source>
        <dbReference type="PROSITE" id="PS51662"/>
    </source>
</evidence>
<dbReference type="PROSITE" id="PS51662">
    <property type="entry name" value="BP_PHYTASE"/>
    <property type="match status" value="1"/>
</dbReference>
<dbReference type="Gene3D" id="2.120.10.30">
    <property type="entry name" value="TolB, C-terminal domain"/>
    <property type="match status" value="1"/>
</dbReference>
<protein>
    <recommendedName>
        <fullName evidence="1">BPP domain-containing protein</fullName>
    </recommendedName>
</protein>
<gene>
    <name evidence="2" type="ORF">SAMN04488568_103152</name>
</gene>
<dbReference type="AlphaFoldDB" id="A0A1G9PAP1"/>
<dbReference type="EMBL" id="FNHG01000003">
    <property type="protein sequence ID" value="SDL95225.1"/>
    <property type="molecule type" value="Genomic_DNA"/>
</dbReference>
<name>A0A1G9PAP1_9PROT</name>
<keyword evidence="3" id="KW-1185">Reference proteome</keyword>
<feature type="domain" description="BPP" evidence="1">
    <location>
        <begin position="1"/>
        <end position="239"/>
    </location>
</feature>
<dbReference type="SUPFAM" id="SSF50956">
    <property type="entry name" value="Thermostable phytase (3-phytase)"/>
    <property type="match status" value="1"/>
</dbReference>
<dbReference type="STRING" id="144026.SAMN04488568_103152"/>
<proteinExistence type="predicted"/>
<reference evidence="2 3" key="1">
    <citation type="submission" date="2016-10" db="EMBL/GenBank/DDBJ databases">
        <authorList>
            <person name="de Groot N.N."/>
        </authorList>
    </citation>
    <scope>NUCLEOTIDE SEQUENCE [LARGE SCALE GENOMIC DNA]</scope>
    <source>
        <strain evidence="2 3">DSM 16077</strain>
    </source>
</reference>
<organism evidence="2 3">
    <name type="scientific">Maricaulis salignorans</name>
    <dbReference type="NCBI Taxonomy" id="144026"/>
    <lineage>
        <taxon>Bacteria</taxon>
        <taxon>Pseudomonadati</taxon>
        <taxon>Pseudomonadota</taxon>
        <taxon>Alphaproteobacteria</taxon>
        <taxon>Maricaulales</taxon>
        <taxon>Maricaulaceae</taxon>
        <taxon>Maricaulis</taxon>
    </lineage>
</organism>
<dbReference type="GO" id="GO:0016158">
    <property type="term" value="F:inositol hexakisphosphate 3-phosphatase activity"/>
    <property type="evidence" value="ECO:0007669"/>
    <property type="project" value="InterPro"/>
</dbReference>
<accession>A0A1G9PAP1</accession>
<dbReference type="InterPro" id="IPR003431">
    <property type="entry name" value="B-propeller_Phytase"/>
</dbReference>
<evidence type="ECO:0000313" key="2">
    <source>
        <dbReference type="EMBL" id="SDL95225.1"/>
    </source>
</evidence>
<dbReference type="Proteomes" id="UP000199759">
    <property type="component" value="Unassembled WGS sequence"/>
</dbReference>
<sequence>MRLSGLATAPGFQLRGENLPLIFGASADSNAVLGYAVVTDGIRVLDLPLAETTPTDGVAGLCLHREGVGYVDLVILGNGPTAQIWRIRDAGEDVLHVEQRQSFALTAPARQCATLDGDIYFASPASGITRIGPDGVIEAENNQSVVSLAVGDFNGSRLVLATDGSTGQVHTFYALDLMPASELTIVDGLSTPGIEQPSAIAITPDSYGFTAYVAGMIAVFDQEDQRIKVISHDAASRALVSAD</sequence>
<evidence type="ECO:0000313" key="3">
    <source>
        <dbReference type="Proteomes" id="UP000199759"/>
    </source>
</evidence>
<dbReference type="InterPro" id="IPR011042">
    <property type="entry name" value="6-blade_b-propeller_TolB-like"/>
</dbReference>